<keyword evidence="3 8" id="KW-0479">Metal-binding</keyword>
<feature type="binding site" evidence="8">
    <location>
        <begin position="80"/>
        <end position="83"/>
    </location>
    <ligand>
        <name>substrate</name>
    </ligand>
</feature>
<evidence type="ECO:0000256" key="7">
    <source>
        <dbReference type="ARBA" id="ARBA00022842"/>
    </source>
</evidence>
<dbReference type="AlphaFoldDB" id="A0A060HNR8"/>
<dbReference type="Pfam" id="PF02769">
    <property type="entry name" value="AIRS_C"/>
    <property type="match status" value="2"/>
</dbReference>
<dbReference type="EC" id="6.3.5.3" evidence="8"/>
<dbReference type="InterPro" id="IPR041609">
    <property type="entry name" value="PurL_linker"/>
</dbReference>
<dbReference type="EMBL" id="CP007536">
    <property type="protein sequence ID" value="AIC14837.1"/>
    <property type="molecule type" value="Genomic_DNA"/>
</dbReference>
<keyword evidence="6 8" id="KW-0067">ATP-binding</keyword>
<dbReference type="GO" id="GO:0004642">
    <property type="term" value="F:phosphoribosylformylglycinamidine synthase activity"/>
    <property type="evidence" value="ECO:0007669"/>
    <property type="project" value="UniProtKB-UniRule"/>
</dbReference>
<feature type="binding site" evidence="8">
    <location>
        <position position="38"/>
    </location>
    <ligand>
        <name>ATP</name>
        <dbReference type="ChEBI" id="CHEBI:30616"/>
    </ligand>
</feature>
<dbReference type="GO" id="GO:0005524">
    <property type="term" value="F:ATP binding"/>
    <property type="evidence" value="ECO:0007669"/>
    <property type="project" value="UniProtKB-UniRule"/>
</dbReference>
<feature type="active site" description="Proton acceptor" evidence="8">
    <location>
        <position position="81"/>
    </location>
</feature>
<comment type="caution">
    <text evidence="8">Lacks conserved residue(s) required for the propagation of feature annotation.</text>
</comment>
<feature type="binding site" evidence="8">
    <location>
        <position position="103"/>
    </location>
    <ligand>
        <name>Mg(2+)</name>
        <dbReference type="ChEBI" id="CHEBI:18420"/>
        <label>2</label>
    </ligand>
</feature>
<dbReference type="HOGENOM" id="CLU_003100_0_1_2"/>
<dbReference type="InterPro" id="IPR010074">
    <property type="entry name" value="PRibForGlyAmidine_synth_PurL"/>
</dbReference>
<feature type="domain" description="Phosphoribosylformylglycinamidine synthase linker" evidence="11">
    <location>
        <begin position="4"/>
        <end position="39"/>
    </location>
</feature>
<dbReference type="GeneID" id="74945897"/>
<dbReference type="Gene3D" id="3.30.1330.10">
    <property type="entry name" value="PurM-like, N-terminal domain"/>
    <property type="match status" value="2"/>
</dbReference>
<dbReference type="NCBIfam" id="TIGR01736">
    <property type="entry name" value="FGAM_synth_II"/>
    <property type="match status" value="1"/>
</dbReference>
<feature type="binding site" evidence="8">
    <location>
        <position position="102"/>
    </location>
    <ligand>
        <name>substrate</name>
    </ligand>
</feature>
<accession>A0A060HNR8</accession>
<dbReference type="KEGG" id="nvn:NVIE_006320"/>
<feature type="domain" description="PurM-like N-terminal" evidence="9">
    <location>
        <begin position="61"/>
        <end position="189"/>
    </location>
</feature>
<comment type="similarity">
    <text evidence="8">Belongs to the FGAMS family.</text>
</comment>
<evidence type="ECO:0000313" key="13">
    <source>
        <dbReference type="Proteomes" id="UP000027093"/>
    </source>
</evidence>
<dbReference type="InterPro" id="IPR036676">
    <property type="entry name" value="PurM-like_C_sf"/>
</dbReference>
<keyword evidence="1 8" id="KW-0963">Cytoplasm</keyword>
<evidence type="ECO:0000259" key="10">
    <source>
        <dbReference type="Pfam" id="PF02769"/>
    </source>
</evidence>
<dbReference type="SUPFAM" id="SSF56042">
    <property type="entry name" value="PurM C-terminal domain-like"/>
    <property type="match status" value="2"/>
</dbReference>
<feature type="active site" evidence="8">
    <location>
        <position position="35"/>
    </location>
</feature>
<feature type="binding site" evidence="8">
    <location>
        <position position="266"/>
    </location>
    <ligand>
        <name>Mg(2+)</name>
        <dbReference type="ChEBI" id="CHEBI:18420"/>
        <label>2</label>
    </ligand>
</feature>
<evidence type="ECO:0000256" key="8">
    <source>
        <dbReference type="HAMAP-Rule" id="MF_00420"/>
    </source>
</evidence>
<feature type="binding site" evidence="8">
    <location>
        <position position="492"/>
    </location>
    <ligand>
        <name>ATP</name>
        <dbReference type="ChEBI" id="CHEBI:30616"/>
    </ligand>
</feature>
<dbReference type="Pfam" id="PF00586">
    <property type="entry name" value="AIRS"/>
    <property type="match status" value="2"/>
</dbReference>
<dbReference type="GO" id="GO:0006189">
    <property type="term" value="P:'de novo' IMP biosynthetic process"/>
    <property type="evidence" value="ECO:0007669"/>
    <property type="project" value="UniProtKB-UniRule"/>
</dbReference>
<dbReference type="PANTHER" id="PTHR43555:SF1">
    <property type="entry name" value="PHOSPHORIBOSYLFORMYLGLYCINAMIDINE SYNTHASE SUBUNIT PURL"/>
    <property type="match status" value="1"/>
</dbReference>
<evidence type="ECO:0000256" key="4">
    <source>
        <dbReference type="ARBA" id="ARBA00022741"/>
    </source>
</evidence>
<evidence type="ECO:0000259" key="11">
    <source>
        <dbReference type="Pfam" id="PF18072"/>
    </source>
</evidence>
<evidence type="ECO:0000313" key="12">
    <source>
        <dbReference type="EMBL" id="AIC14837.1"/>
    </source>
</evidence>
<gene>
    <name evidence="8 12" type="primary">purL</name>
    <name evidence="12" type="ORF">NVIE_006320</name>
</gene>
<feature type="binding site" evidence="8">
    <location>
        <position position="532"/>
    </location>
    <ligand>
        <name>substrate</name>
    </ligand>
</feature>
<reference evidence="12 13" key="1">
    <citation type="journal article" date="2014" name="Int. J. Syst. Evol. Microbiol.">
        <title>Nitrososphaera viennensis gen. nov., sp. nov., an aerobic and mesophilic, ammonia-oxidizing archaeon from soil and a member of the archaeal phylum Thaumarchaeota.</title>
        <authorList>
            <person name="Stieglmeier M."/>
            <person name="Klingl A."/>
            <person name="Alves R.J."/>
            <person name="Rittmann S.K."/>
            <person name="Melcher M."/>
            <person name="Leisch N."/>
            <person name="Schleper C."/>
        </authorList>
    </citation>
    <scope>NUCLEOTIDE SEQUENCE [LARGE SCALE GENOMIC DNA]</scope>
    <source>
        <strain evidence="12">EN76</strain>
    </source>
</reference>
<keyword evidence="2 8" id="KW-0436">Ligase</keyword>
<feature type="domain" description="PurM-like C-terminal" evidence="10">
    <location>
        <begin position="202"/>
        <end position="353"/>
    </location>
</feature>
<comment type="catalytic activity">
    <reaction evidence="8">
        <text>N(2)-formyl-N(1)-(5-phospho-beta-D-ribosyl)glycinamide + L-glutamine + ATP + H2O = 2-formamido-N(1)-(5-O-phospho-beta-D-ribosyl)acetamidine + L-glutamate + ADP + phosphate + H(+)</text>
        <dbReference type="Rhea" id="RHEA:17129"/>
        <dbReference type="ChEBI" id="CHEBI:15377"/>
        <dbReference type="ChEBI" id="CHEBI:15378"/>
        <dbReference type="ChEBI" id="CHEBI:29985"/>
        <dbReference type="ChEBI" id="CHEBI:30616"/>
        <dbReference type="ChEBI" id="CHEBI:43474"/>
        <dbReference type="ChEBI" id="CHEBI:58359"/>
        <dbReference type="ChEBI" id="CHEBI:147286"/>
        <dbReference type="ChEBI" id="CHEBI:147287"/>
        <dbReference type="ChEBI" id="CHEBI:456216"/>
        <dbReference type="EC" id="6.3.5.3"/>
    </reaction>
</comment>
<dbReference type="InterPro" id="IPR016188">
    <property type="entry name" value="PurM-like_N"/>
</dbReference>
<dbReference type="UniPathway" id="UPA00074">
    <property type="reaction ID" value="UER00128"/>
</dbReference>
<sequence>MGVLTEQELAYLESKLKRKANEVEQDIVGAEWSEHCSYKSSKKFLRLLPTKGKRVLVGPGYDAGVLDVGDGYVITVHIESHNHPSAVEPFGGAATGVGGVIRDIMSMGTRPIAVLDALRFAPIDGGNNNKSKKSAATASATAKSKWLFKNVVKGIADYGNCIGIPTVGGEIEFDPSFEDYCLVDVASIGHGKKEDVISNRAEVGDYIVLAGGSTGRDGIHGASFASRALEAENRSAVQIPDPFLEKLLLEATMEAVQQGCVKAIKDLGGGGLSCCLSETSDNLGRGFKVELSEVNAREAGMTPAELMISESQERMLYVTDSEKLPGLQSILDKYEIRYSILGKAEGHQDLVITHNDSVVASMPSSLVAHAPLADRAARRPAYLDRLKKVRAPKKVPPILGKTLLALLSNPTIASKRWVYQQYDHEVGVRTVAKPGAADAAVMRLDNGKFAAVKLDGNSKHCYLDPYQGTLGCLSEGCRNIICTGAEPAGVVDHLQFGSPEDPEIFWTFSQAVNAIVDYCNFMEIPVVGGKVSFYNETAKGPIKPSPVMGTIGLIDDEKWITKSALGPGQSVFIIGETRPEMGGSEYYEYVHGITGGLLPAVDLATDRANGSAVLKLIRNGLVSCAHDCSKGGLAVALAEMAIAGNTGFRVQLDSVPSTCTRLDDLLFSESHSRYLVGTTRPEQVAQLLQSEGVKFAKIGKSMRGKAEFAQGKKVRISLPLSKLEGAFGSLGKIMG</sequence>
<keyword evidence="7 8" id="KW-0460">Magnesium</keyword>
<feature type="binding site" evidence="8">
    <location>
        <position position="529"/>
    </location>
    <ligand>
        <name>ATP</name>
        <dbReference type="ChEBI" id="CHEBI:30616"/>
    </ligand>
</feature>
<dbReference type="STRING" id="926571.NVIE_006320"/>
<evidence type="ECO:0000256" key="2">
    <source>
        <dbReference type="ARBA" id="ARBA00022598"/>
    </source>
</evidence>
<feature type="binding site" evidence="8">
    <location>
        <position position="79"/>
    </location>
    <ligand>
        <name>Mg(2+)</name>
        <dbReference type="ChEBI" id="CHEBI:18420"/>
        <label>1</label>
    </ligand>
</feature>
<dbReference type="GO" id="GO:0000287">
    <property type="term" value="F:magnesium ion binding"/>
    <property type="evidence" value="ECO:0007669"/>
    <property type="project" value="UniProtKB-UniRule"/>
</dbReference>
<dbReference type="RefSeq" id="WP_075053975.1">
    <property type="nucleotide sequence ID" value="NZ_CP007536.1"/>
</dbReference>
<protein>
    <recommendedName>
        <fullName evidence="8">Phosphoribosylformylglycinamidine synthase subunit PurL</fullName>
        <shortName evidence="8">FGAM synthase</shortName>
        <ecNumber evidence="8">6.3.5.3</ecNumber>
    </recommendedName>
    <alternativeName>
        <fullName evidence="8">Formylglycinamide ribonucleotide amidotransferase subunit II</fullName>
        <shortName evidence="8">FGAR amidotransferase II</shortName>
        <shortName evidence="8">FGAR-AT II</shortName>
    </alternativeName>
    <alternativeName>
        <fullName evidence="8">Glutamine amidotransferase PurL</fullName>
    </alternativeName>
    <alternativeName>
        <fullName evidence="8">Phosphoribosylformylglycinamidine synthase subunit II</fullName>
    </alternativeName>
</protein>
<dbReference type="GO" id="GO:0005737">
    <property type="term" value="C:cytoplasm"/>
    <property type="evidence" value="ECO:0007669"/>
    <property type="project" value="UniProtKB-SubCell"/>
</dbReference>
<dbReference type="PANTHER" id="PTHR43555">
    <property type="entry name" value="PHOSPHORIBOSYLFORMYLGLYCINAMIDINE SYNTHASE SUBUNIT PURL"/>
    <property type="match status" value="1"/>
</dbReference>
<evidence type="ECO:0000256" key="3">
    <source>
        <dbReference type="ARBA" id="ARBA00022723"/>
    </source>
</evidence>
<feature type="domain" description="PurM-like C-terminal" evidence="10">
    <location>
        <begin position="567"/>
        <end position="706"/>
    </location>
</feature>
<evidence type="ECO:0000259" key="9">
    <source>
        <dbReference type="Pfam" id="PF00586"/>
    </source>
</evidence>
<feature type="domain" description="PurM-like N-terminal" evidence="9">
    <location>
        <begin position="437"/>
        <end position="553"/>
    </location>
</feature>
<comment type="subunit">
    <text evidence="8">Monomer. Part of the FGAM synthase complex composed of 1 PurL, 1 PurQ and 2 PurS subunits.</text>
</comment>
<name>A0A060HNR8_9ARCH</name>
<comment type="pathway">
    <text evidence="8">Purine metabolism; IMP biosynthesis via de novo pathway; 5-amino-1-(5-phospho-D-ribosyl)imidazole from N(2)-formyl-N(1)-(5-phospho-D-ribosyl)glycinamide: step 1/2.</text>
</comment>
<evidence type="ECO:0000256" key="5">
    <source>
        <dbReference type="ARBA" id="ARBA00022755"/>
    </source>
</evidence>
<dbReference type="InterPro" id="IPR036921">
    <property type="entry name" value="PurM-like_N_sf"/>
</dbReference>
<comment type="subcellular location">
    <subcellularLocation>
        <location evidence="8">Cytoplasm</location>
    </subcellularLocation>
</comment>
<dbReference type="Pfam" id="PF18072">
    <property type="entry name" value="FGAR-AT_linker"/>
    <property type="match status" value="1"/>
</dbReference>
<dbReference type="OrthoDB" id="8251at2157"/>
<feature type="binding site" evidence="8">
    <location>
        <begin position="310"/>
        <end position="312"/>
    </location>
    <ligand>
        <name>substrate</name>
    </ligand>
</feature>
<comment type="function">
    <text evidence="8">Part of the phosphoribosylformylglycinamidine synthase complex involved in the purines biosynthetic pathway. Catalyzes the ATP-dependent conversion of formylglycinamide ribonucleotide (FGAR) and glutamine to yield formylglycinamidine ribonucleotide (FGAM) and glutamate. The FGAM synthase complex is composed of three subunits. PurQ produces an ammonia molecule by converting glutamine to glutamate. PurL transfers the ammonia molecule to FGAR to form FGAM in an ATP-dependent manner. PurS interacts with PurQ and PurL and is thought to assist in the transfer of the ammonia molecule from PurQ to PurL.</text>
</comment>
<dbReference type="CDD" id="cd02203">
    <property type="entry name" value="PurL_repeat1"/>
    <property type="match status" value="1"/>
</dbReference>
<dbReference type="PIRSF" id="PIRSF001587">
    <property type="entry name" value="FGAM_synthase_II"/>
    <property type="match status" value="1"/>
</dbReference>
<dbReference type="HAMAP" id="MF_00420">
    <property type="entry name" value="PurL_2"/>
    <property type="match status" value="1"/>
</dbReference>
<organism evidence="12 13">
    <name type="scientific">Nitrososphaera viennensis EN76</name>
    <dbReference type="NCBI Taxonomy" id="926571"/>
    <lineage>
        <taxon>Archaea</taxon>
        <taxon>Nitrososphaerota</taxon>
        <taxon>Nitrososphaeria</taxon>
        <taxon>Nitrososphaerales</taxon>
        <taxon>Nitrososphaeraceae</taxon>
        <taxon>Nitrososphaera</taxon>
    </lineage>
</organism>
<keyword evidence="5 8" id="KW-0658">Purine biosynthesis</keyword>
<keyword evidence="4 8" id="KW-0547">Nucleotide-binding</keyword>
<proteinExistence type="inferred from homology"/>
<dbReference type="CDD" id="cd02204">
    <property type="entry name" value="PurL_repeat2"/>
    <property type="match status" value="1"/>
</dbReference>
<dbReference type="NCBIfam" id="NF002290">
    <property type="entry name" value="PRK01213.1"/>
    <property type="match status" value="1"/>
</dbReference>
<feature type="binding site" evidence="8">
    <location>
        <position position="238"/>
    </location>
    <ligand>
        <name>substrate</name>
    </ligand>
</feature>
<dbReference type="SUPFAM" id="SSF55326">
    <property type="entry name" value="PurM N-terminal domain-like"/>
    <property type="match status" value="2"/>
</dbReference>
<evidence type="ECO:0000256" key="1">
    <source>
        <dbReference type="ARBA" id="ARBA00022490"/>
    </source>
</evidence>
<dbReference type="Gene3D" id="3.90.650.10">
    <property type="entry name" value="PurM-like C-terminal domain"/>
    <property type="match status" value="2"/>
</dbReference>
<dbReference type="Proteomes" id="UP000027093">
    <property type="component" value="Chromosome"/>
</dbReference>
<keyword evidence="13" id="KW-1185">Reference proteome</keyword>
<dbReference type="InterPro" id="IPR010918">
    <property type="entry name" value="PurM-like_C_dom"/>
</dbReference>
<evidence type="ECO:0000256" key="6">
    <source>
        <dbReference type="ARBA" id="ARBA00022840"/>
    </source>
</evidence>